<keyword evidence="1" id="KW-1133">Transmembrane helix</keyword>
<evidence type="ECO:0000256" key="1">
    <source>
        <dbReference type="SAM" id="Phobius"/>
    </source>
</evidence>
<organism evidence="2">
    <name type="scientific">Iberobaenia minuta</name>
    <dbReference type="NCBI Taxonomy" id="1857294"/>
    <lineage>
        <taxon>Eukaryota</taxon>
        <taxon>Metazoa</taxon>
        <taxon>Ecdysozoa</taxon>
        <taxon>Arthropoda</taxon>
        <taxon>Hexapoda</taxon>
        <taxon>Insecta</taxon>
        <taxon>Pterygota</taxon>
        <taxon>Neoptera</taxon>
        <taxon>Endopterygota</taxon>
        <taxon>Coleoptera</taxon>
        <taxon>Polyphaga</taxon>
        <taxon>Elateriformia</taxon>
        <taxon>Elateroidea</taxon>
        <taxon>Iberobaeniidae</taxon>
        <taxon>Iberobaenia</taxon>
    </lineage>
</organism>
<accession>A0A3G1DH91</accession>
<reference evidence="2" key="1">
    <citation type="journal article" date="2016" name="Mitochondrial DNA A DNA Mapp Seq Anal">
        <title>The mitochondrial genome of Iberobaenia (Coleoptera: Iberobaeniidae): first rearrangement of protein-coding genes in the beetles.</title>
        <authorList>
            <person name="Andujar C."/>
            <person name="Arribas P."/>
            <person name="Linard B."/>
            <person name="Kundrata R."/>
            <person name="Bocak L."/>
            <person name="Vogler A.P."/>
        </authorList>
    </citation>
    <scope>NUCLEOTIDE SEQUENCE</scope>
</reference>
<sequence>MILTMLTMLTIMFLIMKHPLSMGFILLIQSTLISLVTGMMSSFWYAYILFLIIVSAMLIMFLYMTSVASNKKFMKSNKSIIKISLTTLMIIPLIFSTNLMKPMLTNNEKMMKFMPMEMSLNKYLNLPSKTASMTMIFILFLTMIIVIKMTNVKTGPIRQKL</sequence>
<dbReference type="EMBL" id="KT825140">
    <property type="protein sequence ID" value="AMR97514.1"/>
    <property type="molecule type" value="Genomic_DNA"/>
</dbReference>
<keyword evidence="1" id="KW-0472">Membrane</keyword>
<gene>
    <name evidence="2" type="primary">nad6</name>
</gene>
<keyword evidence="1" id="KW-0812">Transmembrane</keyword>
<feature type="transmembrane region" description="Helical" evidence="1">
    <location>
        <begin position="130"/>
        <end position="150"/>
    </location>
</feature>
<name>A0A3G1DH91_9COLE</name>
<evidence type="ECO:0000313" key="2">
    <source>
        <dbReference type="EMBL" id="AMR97514.1"/>
    </source>
</evidence>
<dbReference type="AlphaFoldDB" id="A0A3G1DH91"/>
<feature type="transmembrane region" description="Helical" evidence="1">
    <location>
        <begin position="20"/>
        <end position="38"/>
    </location>
</feature>
<keyword evidence="2" id="KW-0496">Mitochondrion</keyword>
<proteinExistence type="predicted"/>
<feature type="transmembrane region" description="Helical" evidence="1">
    <location>
        <begin position="80"/>
        <end position="100"/>
    </location>
</feature>
<geneLocation type="mitochondrion" evidence="2"/>
<protein>
    <submittedName>
        <fullName evidence="2">NADH deshydrogenase subunit 6</fullName>
    </submittedName>
</protein>
<feature type="transmembrane region" description="Helical" evidence="1">
    <location>
        <begin position="44"/>
        <end position="68"/>
    </location>
</feature>